<dbReference type="EMBL" id="CAJFDI010000006">
    <property type="protein sequence ID" value="CAD5234105.1"/>
    <property type="molecule type" value="Genomic_DNA"/>
</dbReference>
<reference evidence="3" key="1">
    <citation type="submission" date="2020-09" db="EMBL/GenBank/DDBJ databases">
        <authorList>
            <person name="Kikuchi T."/>
        </authorList>
    </citation>
    <scope>NUCLEOTIDE SEQUENCE</scope>
    <source>
        <strain evidence="3">Ka4C1</strain>
    </source>
</reference>
<comment type="caution">
    <text evidence="3">The sequence shown here is derived from an EMBL/GenBank/DDBJ whole genome shotgun (WGS) entry which is preliminary data.</text>
</comment>
<sequence length="167" mass="19052">MRALVLALLCFLVDSQQYYYYYPYPQQQRQSYYPVRTNCVNRCVPNTRYRWTYRPINVQIPFVQRPNPNIPLKPMPSPQPIVPIGTRGTLAPLTYPTTSTTTVTTTTTPPTPPPFTQAPTEMPTPPPYTGTYPPKIEASTYLRPSKKPEIEGIPYRPGKTILKFANV</sequence>
<evidence type="ECO:0000256" key="2">
    <source>
        <dbReference type="SAM" id="SignalP"/>
    </source>
</evidence>
<evidence type="ECO:0000313" key="3">
    <source>
        <dbReference type="EMBL" id="CAD5234105.1"/>
    </source>
</evidence>
<feature type="signal peptide" evidence="2">
    <location>
        <begin position="1"/>
        <end position="15"/>
    </location>
</feature>
<organism evidence="3 4">
    <name type="scientific">Bursaphelenchus xylophilus</name>
    <name type="common">Pinewood nematode worm</name>
    <name type="synonym">Aphelenchoides xylophilus</name>
    <dbReference type="NCBI Taxonomy" id="6326"/>
    <lineage>
        <taxon>Eukaryota</taxon>
        <taxon>Metazoa</taxon>
        <taxon>Ecdysozoa</taxon>
        <taxon>Nematoda</taxon>
        <taxon>Chromadorea</taxon>
        <taxon>Rhabditida</taxon>
        <taxon>Tylenchina</taxon>
        <taxon>Tylenchomorpha</taxon>
        <taxon>Aphelenchoidea</taxon>
        <taxon>Aphelenchoididae</taxon>
        <taxon>Bursaphelenchus</taxon>
    </lineage>
</organism>
<name>A0A7I8X0V1_BURXY</name>
<dbReference type="Proteomes" id="UP000582659">
    <property type="component" value="Unassembled WGS sequence"/>
</dbReference>
<dbReference type="AlphaFoldDB" id="A0A7I8X0V1"/>
<accession>A0A7I8X0V1</accession>
<keyword evidence="2" id="KW-0732">Signal</keyword>
<dbReference type="EMBL" id="CAJFCV020000006">
    <property type="protein sequence ID" value="CAG9129686.1"/>
    <property type="molecule type" value="Genomic_DNA"/>
</dbReference>
<feature type="chain" id="PRO_5035384916" evidence="2">
    <location>
        <begin position="16"/>
        <end position="167"/>
    </location>
</feature>
<keyword evidence="4" id="KW-1185">Reference proteome</keyword>
<proteinExistence type="predicted"/>
<feature type="compositionally biased region" description="Pro residues" evidence="1">
    <location>
        <begin position="109"/>
        <end position="126"/>
    </location>
</feature>
<evidence type="ECO:0000313" key="4">
    <source>
        <dbReference type="Proteomes" id="UP000659654"/>
    </source>
</evidence>
<dbReference type="Proteomes" id="UP000659654">
    <property type="component" value="Unassembled WGS sequence"/>
</dbReference>
<gene>
    <name evidence="3" type="ORF">BXYJ_LOCUS14196</name>
</gene>
<evidence type="ECO:0000256" key="1">
    <source>
        <dbReference type="SAM" id="MobiDB-lite"/>
    </source>
</evidence>
<feature type="compositionally biased region" description="Low complexity" evidence="1">
    <location>
        <begin position="99"/>
        <end position="108"/>
    </location>
</feature>
<protein>
    <submittedName>
        <fullName evidence="3">(pine wood nematode) hypothetical protein</fullName>
    </submittedName>
</protein>
<feature type="region of interest" description="Disordered" evidence="1">
    <location>
        <begin position="99"/>
        <end position="126"/>
    </location>
</feature>